<reference evidence="5 6" key="1">
    <citation type="journal article" date="2016" name="Nat. Commun.">
        <title>Thousands of microbial genomes shed light on interconnected biogeochemical processes in an aquifer system.</title>
        <authorList>
            <person name="Anantharaman K."/>
            <person name="Brown C.T."/>
            <person name="Hug L.A."/>
            <person name="Sharon I."/>
            <person name="Castelle C.J."/>
            <person name="Probst A.J."/>
            <person name="Thomas B.C."/>
            <person name="Singh A."/>
            <person name="Wilkins M.J."/>
            <person name="Karaoz U."/>
            <person name="Brodie E.L."/>
            <person name="Williams K.H."/>
            <person name="Hubbard S.S."/>
            <person name="Banfield J.F."/>
        </authorList>
    </citation>
    <scope>NUCLEOTIDE SEQUENCE [LARGE SCALE GENOMIC DNA]</scope>
</reference>
<dbReference type="GO" id="GO:0005829">
    <property type="term" value="C:cytosol"/>
    <property type="evidence" value="ECO:0007669"/>
    <property type="project" value="TreeGrafter"/>
</dbReference>
<evidence type="ECO:0000256" key="3">
    <source>
        <dbReference type="ARBA" id="ARBA00022679"/>
    </source>
</evidence>
<organism evidence="5 6">
    <name type="scientific">Candidatus Chisholmbacteria bacterium RIFCSPHIGHO2_01_FULL_48_12</name>
    <dbReference type="NCBI Taxonomy" id="1797589"/>
    <lineage>
        <taxon>Bacteria</taxon>
        <taxon>Candidatus Chisholmiibacteriota</taxon>
    </lineage>
</organism>
<dbReference type="Proteomes" id="UP000177324">
    <property type="component" value="Unassembled WGS sequence"/>
</dbReference>
<protein>
    <recommendedName>
        <fullName evidence="1">thymidylate synthase</fullName>
        <ecNumber evidence="1">2.1.1.45</ecNumber>
    </recommendedName>
</protein>
<dbReference type="GO" id="GO:0006231">
    <property type="term" value="P:dTMP biosynthetic process"/>
    <property type="evidence" value="ECO:0007669"/>
    <property type="project" value="InterPro"/>
</dbReference>
<evidence type="ECO:0000313" key="6">
    <source>
        <dbReference type="Proteomes" id="UP000177324"/>
    </source>
</evidence>
<gene>
    <name evidence="5" type="ORF">A2784_04770</name>
</gene>
<evidence type="ECO:0000256" key="1">
    <source>
        <dbReference type="ARBA" id="ARBA00011947"/>
    </source>
</evidence>
<feature type="domain" description="Thymidylate synthase/dCMP hydroxymethylase" evidence="4">
    <location>
        <begin position="6"/>
        <end position="238"/>
    </location>
</feature>
<dbReference type="GO" id="GO:0004799">
    <property type="term" value="F:thymidylate synthase activity"/>
    <property type="evidence" value="ECO:0007669"/>
    <property type="project" value="UniProtKB-EC"/>
</dbReference>
<dbReference type="EMBL" id="MHCH01000041">
    <property type="protein sequence ID" value="OGY16652.1"/>
    <property type="molecule type" value="Genomic_DNA"/>
</dbReference>
<dbReference type="Pfam" id="PF00303">
    <property type="entry name" value="Thymidylat_synt"/>
    <property type="match status" value="1"/>
</dbReference>
<proteinExistence type="predicted"/>
<dbReference type="InterPro" id="IPR000398">
    <property type="entry name" value="Thymidylate_synthase"/>
</dbReference>
<sequence>MTEIDRQYQKLLRLIFDEGVEEVNARTGHKVKSLPGVTVAIEAEDGFPLLSLRKIPVRLFTAEQVWFLTGSRRPDQFLRQFTKIWDDFSSLSGVVTAAYGWRWRNAFGRDQITELVRLLQHDESSRQGVVLAWDPGGDGLGAKTKLNVPCPFGFTVNIIGGKLNLHNLVRSNDMILGFPHDVAGFALLQRILAGPLGVGVGRYTHSISHGHIYDIHYDAARELIKRRSRQGKIKLEPQADWLRRAMKGDKDLVVEIVAELERQYLPLAPIPGLKIVL</sequence>
<dbReference type="PANTHER" id="PTHR11548">
    <property type="entry name" value="THYMIDYLATE SYNTHASE 1"/>
    <property type="match status" value="1"/>
</dbReference>
<dbReference type="STRING" id="1797589.A2784_04770"/>
<dbReference type="InterPro" id="IPR045097">
    <property type="entry name" value="Thymidate_synth/dCMP_Mease"/>
</dbReference>
<dbReference type="EC" id="2.1.1.45" evidence="1"/>
<dbReference type="InterPro" id="IPR023451">
    <property type="entry name" value="Thymidate_synth/dCMP_Mease_dom"/>
</dbReference>
<dbReference type="AlphaFoldDB" id="A0A1G1VMN7"/>
<dbReference type="GO" id="GO:0032259">
    <property type="term" value="P:methylation"/>
    <property type="evidence" value="ECO:0007669"/>
    <property type="project" value="UniProtKB-KW"/>
</dbReference>
<keyword evidence="2" id="KW-0489">Methyltransferase</keyword>
<comment type="caution">
    <text evidence="5">The sequence shown here is derived from an EMBL/GenBank/DDBJ whole genome shotgun (WGS) entry which is preliminary data.</text>
</comment>
<accession>A0A1G1VMN7</accession>
<dbReference type="PANTHER" id="PTHR11548:SF1">
    <property type="entry name" value="THYMIDYLATE SYNTHASE 1"/>
    <property type="match status" value="1"/>
</dbReference>
<dbReference type="PRINTS" id="PR00108">
    <property type="entry name" value="THYMDSNTHASE"/>
</dbReference>
<dbReference type="Gene3D" id="3.30.572.10">
    <property type="entry name" value="Thymidylate synthase/dCMP hydroxymethylase domain"/>
    <property type="match status" value="1"/>
</dbReference>
<keyword evidence="3" id="KW-0808">Transferase</keyword>
<evidence type="ECO:0000256" key="2">
    <source>
        <dbReference type="ARBA" id="ARBA00022603"/>
    </source>
</evidence>
<evidence type="ECO:0000259" key="4">
    <source>
        <dbReference type="Pfam" id="PF00303"/>
    </source>
</evidence>
<evidence type="ECO:0000313" key="5">
    <source>
        <dbReference type="EMBL" id="OGY16652.1"/>
    </source>
</evidence>
<dbReference type="CDD" id="cd00351">
    <property type="entry name" value="TS_Pyrimidine_HMase"/>
    <property type="match status" value="1"/>
</dbReference>
<dbReference type="SUPFAM" id="SSF55831">
    <property type="entry name" value="Thymidylate synthase/dCMP hydroxymethylase"/>
    <property type="match status" value="1"/>
</dbReference>
<dbReference type="InterPro" id="IPR036926">
    <property type="entry name" value="Thymidate_synth/dCMP_Mease_sf"/>
</dbReference>
<name>A0A1G1VMN7_9BACT</name>